<feature type="domain" description="Nudix hydrolase" evidence="1">
    <location>
        <begin position="30"/>
        <end position="167"/>
    </location>
</feature>
<dbReference type="PANTHER" id="PTHR10885:SF0">
    <property type="entry name" value="ISOPENTENYL-DIPHOSPHATE DELTA-ISOMERASE"/>
    <property type="match status" value="1"/>
</dbReference>
<dbReference type="PANTHER" id="PTHR10885">
    <property type="entry name" value="ISOPENTENYL-DIPHOSPHATE DELTA-ISOMERASE"/>
    <property type="match status" value="1"/>
</dbReference>
<keyword evidence="2" id="KW-0413">Isomerase</keyword>
<dbReference type="InterPro" id="IPR000086">
    <property type="entry name" value="NUDIX_hydrolase_dom"/>
</dbReference>
<evidence type="ECO:0000313" key="2">
    <source>
        <dbReference type="EMBL" id="KKR43120.1"/>
    </source>
</evidence>
<dbReference type="Pfam" id="PF00293">
    <property type="entry name" value="NUDIX"/>
    <property type="match status" value="1"/>
</dbReference>
<reference evidence="2 3" key="1">
    <citation type="journal article" date="2015" name="Nature">
        <title>rRNA introns, odd ribosomes, and small enigmatic genomes across a large radiation of phyla.</title>
        <authorList>
            <person name="Brown C.T."/>
            <person name="Hug L.A."/>
            <person name="Thomas B.C."/>
            <person name="Sharon I."/>
            <person name="Castelle C.J."/>
            <person name="Singh A."/>
            <person name="Wilkins M.J."/>
            <person name="Williams K.H."/>
            <person name="Banfield J.F."/>
        </authorList>
    </citation>
    <scope>NUCLEOTIDE SEQUENCE [LARGE SCALE GENOMIC DNA]</scope>
</reference>
<evidence type="ECO:0000259" key="1">
    <source>
        <dbReference type="PROSITE" id="PS51462"/>
    </source>
</evidence>
<dbReference type="InterPro" id="IPR015797">
    <property type="entry name" value="NUDIX_hydrolase-like_dom_sf"/>
</dbReference>
<dbReference type="GO" id="GO:0016853">
    <property type="term" value="F:isomerase activity"/>
    <property type="evidence" value="ECO:0007669"/>
    <property type="project" value="UniProtKB-KW"/>
</dbReference>
<dbReference type="EMBL" id="LBYC01000008">
    <property type="protein sequence ID" value="KKR43120.1"/>
    <property type="molecule type" value="Genomic_DNA"/>
</dbReference>
<accession>A0A0G0T7T9</accession>
<proteinExistence type="predicted"/>
<dbReference type="Proteomes" id="UP000034301">
    <property type="component" value="Unassembled WGS sequence"/>
</dbReference>
<dbReference type="Gene3D" id="3.90.79.10">
    <property type="entry name" value="Nucleoside Triphosphate Pyrophosphohydrolase"/>
    <property type="match status" value="1"/>
</dbReference>
<dbReference type="PROSITE" id="PS51462">
    <property type="entry name" value="NUDIX"/>
    <property type="match status" value="1"/>
</dbReference>
<gene>
    <name evidence="2" type="ORF">UT78_C0008G0052</name>
</gene>
<dbReference type="AlphaFoldDB" id="A0A0G0T7T9"/>
<organism evidence="2 3">
    <name type="scientific">Candidatus Nomurabacteria bacterium GW2011_GWF2_40_12</name>
    <dbReference type="NCBI Taxonomy" id="1618776"/>
    <lineage>
        <taxon>Bacteria</taxon>
        <taxon>Candidatus Nomuraibacteriota</taxon>
    </lineage>
</organism>
<name>A0A0G0T7T9_9BACT</name>
<sequence length="188" mass="21873">MNEEYFDIVDEDNKPTGEKRLRSEAHATGLWHRIARVYLFSEAGGNIQFLVHLRSKNKDMHPNCWDTRFGGHLKVGESVESTVESELLEEIGLKLEKDNLIKGETYKRDNYPNREFVYTFYYKFIGEISELKFNDGEVQEIKWMEVSDIIKSMTNEPKIWSSGKDGLTQALNVLKSRLKDIKVSPQHV</sequence>
<dbReference type="CDD" id="cd04692">
    <property type="entry name" value="NUDIX_Hydrolase"/>
    <property type="match status" value="1"/>
</dbReference>
<protein>
    <submittedName>
        <fullName evidence="2">Isopentenyldiphosphate isomerase</fullName>
    </submittedName>
</protein>
<evidence type="ECO:0000313" key="3">
    <source>
        <dbReference type="Proteomes" id="UP000034301"/>
    </source>
</evidence>
<comment type="caution">
    <text evidence="2">The sequence shown here is derived from an EMBL/GenBank/DDBJ whole genome shotgun (WGS) entry which is preliminary data.</text>
</comment>
<dbReference type="SUPFAM" id="SSF55811">
    <property type="entry name" value="Nudix"/>
    <property type="match status" value="1"/>
</dbReference>